<protein>
    <recommendedName>
        <fullName evidence="5">G protein-coupled receptor</fullName>
    </recommendedName>
</protein>
<name>A0AAV5UP87_9BILA</name>
<keyword evidence="4" id="KW-1185">Reference proteome</keyword>
<comment type="caution">
    <text evidence="3">The sequence shown here is derived from an EMBL/GenBank/DDBJ whole genome shotgun (WGS) entry which is preliminary data.</text>
</comment>
<dbReference type="Proteomes" id="UP001432027">
    <property type="component" value="Unassembled WGS sequence"/>
</dbReference>
<evidence type="ECO:0000313" key="2">
    <source>
        <dbReference type="EMBL" id="GMT02187.1"/>
    </source>
</evidence>
<keyword evidence="1" id="KW-0812">Transmembrane</keyword>
<feature type="non-terminal residue" evidence="3">
    <location>
        <position position="68"/>
    </location>
</feature>
<dbReference type="EMBL" id="BTSX01000005">
    <property type="protein sequence ID" value="GMT02187.1"/>
    <property type="molecule type" value="Genomic_DNA"/>
</dbReference>
<feature type="transmembrane region" description="Helical" evidence="1">
    <location>
        <begin position="12"/>
        <end position="38"/>
    </location>
</feature>
<reference evidence="3" key="1">
    <citation type="submission" date="2023-10" db="EMBL/GenBank/DDBJ databases">
        <title>Genome assembly of Pristionchus species.</title>
        <authorList>
            <person name="Yoshida K."/>
            <person name="Sommer R.J."/>
        </authorList>
    </citation>
    <scope>NUCLEOTIDE SEQUENCE</scope>
    <source>
        <strain evidence="3">RS0144</strain>
    </source>
</reference>
<dbReference type="AlphaFoldDB" id="A0AAV5UP87"/>
<dbReference type="EMBL" id="BTSX01000100">
    <property type="protein sequence ID" value="GMT08478.1"/>
    <property type="molecule type" value="Genomic_DNA"/>
</dbReference>
<evidence type="ECO:0000313" key="3">
    <source>
        <dbReference type="EMBL" id="GMT08478.1"/>
    </source>
</evidence>
<evidence type="ECO:0000313" key="4">
    <source>
        <dbReference type="Proteomes" id="UP001432027"/>
    </source>
</evidence>
<organism evidence="3 4">
    <name type="scientific">Pristionchus entomophagus</name>
    <dbReference type="NCBI Taxonomy" id="358040"/>
    <lineage>
        <taxon>Eukaryota</taxon>
        <taxon>Metazoa</taxon>
        <taxon>Ecdysozoa</taxon>
        <taxon>Nematoda</taxon>
        <taxon>Chromadorea</taxon>
        <taxon>Rhabditida</taxon>
        <taxon>Rhabditina</taxon>
        <taxon>Diplogasteromorpha</taxon>
        <taxon>Diplogasteroidea</taxon>
        <taxon>Neodiplogasteridae</taxon>
        <taxon>Pristionchus</taxon>
    </lineage>
</organism>
<accession>A0AAV5UP87</accession>
<feature type="non-terminal residue" evidence="3">
    <location>
        <position position="1"/>
    </location>
</feature>
<keyword evidence="1" id="KW-0472">Membrane</keyword>
<sequence length="68" mass="7595">VYRKAPILDIPLSAAFCSGFLHSFIALGGPLYFSLFIYRHQAITPAGSRFKFARTTQLSFLAVLLIPY</sequence>
<gene>
    <name evidence="2" type="ORF">PENTCL1PPCAC_24361</name>
    <name evidence="3" type="ORF">PENTCL1PPCAC_30652</name>
</gene>
<keyword evidence="1" id="KW-1133">Transmembrane helix</keyword>
<evidence type="ECO:0008006" key="5">
    <source>
        <dbReference type="Google" id="ProtNLM"/>
    </source>
</evidence>
<proteinExistence type="predicted"/>
<evidence type="ECO:0000256" key="1">
    <source>
        <dbReference type="SAM" id="Phobius"/>
    </source>
</evidence>